<dbReference type="InterPro" id="IPR036942">
    <property type="entry name" value="Beta-barrel_TonB_sf"/>
</dbReference>
<feature type="domain" description="Secretin/TonB short N-terminal" evidence="8">
    <location>
        <begin position="65"/>
        <end position="116"/>
    </location>
</feature>
<sequence>MIFKCNLKIDRRFALLIKAGVFIWFLGTNPTFAMQSYAQAHSVTIRLNNSNTKQILKEIERQTDYLFVYNETEVDLNRRVNIDATKKPINTVLDQLFKGTATTYVIEGTNIMLTSRRTASEKTQRKSATLQNSQQTRLVHGVVTDEKGDPIIGASVVENGTNNATVTDIDGRFSLRVGDNAMLAVSYIGYTSQHMKVGRRSSFDIVLSEDAKLLDELVVVGYGKQKKLTMTGAVAAVSGDVLNNRPIGNIAQGLQGVVPNLNITFSSGQPSAGAGINIRGNTSLNGGSALVLIDGVEGDISMLNPQDVESVSVLKDASSAAIYGARAAFGVMLITTKQGKANQKVKVSYSNNLAWSKPARLPKMPRADVWARAWNDAYDSEQPGNYYFTDRFLEALDAHIADPEHNPAVLVDTEGIQSPNYTPNQPGWAYVGNTDWIHEFYKSAALMQQHNVSLSGGNDRNRYYLSGGFKDQNGIFRYGNDTYKRYNLAFTFDTKINKMLDIGFSTKYNYTQSDEPFKYGGDGATWYYEVYRMFPTLSVFLPNGEFAGMSLSRGNFNVIGHMANAGRRVISGNDMWYTGRFDFHPLKGLSIKGNYSINKFFSRTKEHRKTVYQTMPEGAQALQAESPNHVANGNREHTYEALNVWAEYDWNPNKENHIKIMGGYNQEGKDYKGFTLKMTDLFDNSTPISHLAINYASNWETDTKWRVQGLFYRLNYEYADKYLVQLDGRYDGSSKFQKGKRHVFVPSASLGWRISEEKFFAPLRKVVDNLKFRGSVGVLGNQAISSYFSYIASLNGGAMSNYMMNGDPLTYLSAPSVPNHVTWEKVISKNIGIDWALFNQRLTGQFDYYVRDTKDMIRSVTLPAVLGSSGGQENIADLRTTGWEIELAWKDKINNVFNSPLTYSLSVGLSDYQAKITKFDNPTGSLSMYYEGQKLGDYWGYITDGYVRDEHEGARMNYVQKFIYHTWKPGDIRYRDLNNDGVIDVGKNTLAEPGDRTIIGNNTPRYRYNVQATLNWKGFDFWIMFDGLGKRDVWTESDQFWGFPRGIYNGNINQYHIDNTWSPENPDAYYPRKSLNSRNTQRQSKYLLNAAYLRLKGLSIGYTFPRQLISRLHIDQLKVYISGNNLWEKTYMPPFMTPDIVESLTGSGANAGKEYAFMRQFSFGVNVSF</sequence>
<dbReference type="Gene3D" id="2.40.170.20">
    <property type="entry name" value="TonB-dependent receptor, beta-barrel domain"/>
    <property type="match status" value="1"/>
</dbReference>
<dbReference type="InterPro" id="IPR008969">
    <property type="entry name" value="CarboxyPept-like_regulatory"/>
</dbReference>
<keyword evidence="9" id="KW-0675">Receptor</keyword>
<evidence type="ECO:0000256" key="2">
    <source>
        <dbReference type="ARBA" id="ARBA00022448"/>
    </source>
</evidence>
<dbReference type="EMBL" id="AP035785">
    <property type="protein sequence ID" value="BFO71092.1"/>
    <property type="molecule type" value="Genomic_DNA"/>
</dbReference>
<evidence type="ECO:0000259" key="8">
    <source>
        <dbReference type="SMART" id="SM00965"/>
    </source>
</evidence>
<dbReference type="InterPro" id="IPR011662">
    <property type="entry name" value="Secretin/TonB_short_N"/>
</dbReference>
<comment type="subcellular location">
    <subcellularLocation>
        <location evidence="1 7">Cell outer membrane</location>
        <topology evidence="1 7">Multi-pass membrane protein</topology>
    </subcellularLocation>
</comment>
<keyword evidence="2 7" id="KW-0813">Transport</keyword>
<proteinExistence type="inferred from homology"/>
<dbReference type="InterPro" id="IPR023996">
    <property type="entry name" value="TonB-dep_OMP_SusC/RagA"/>
</dbReference>
<comment type="similarity">
    <text evidence="7">Belongs to the TonB-dependent receptor family.</text>
</comment>
<dbReference type="InterPro" id="IPR039426">
    <property type="entry name" value="TonB-dep_rcpt-like"/>
</dbReference>
<dbReference type="GO" id="GO:0009279">
    <property type="term" value="C:cell outer membrane"/>
    <property type="evidence" value="ECO:0007669"/>
    <property type="project" value="UniProtKB-SubCell"/>
</dbReference>
<dbReference type="NCBIfam" id="TIGR04057">
    <property type="entry name" value="SusC_RagA_signa"/>
    <property type="match status" value="1"/>
</dbReference>
<keyword evidence="6 7" id="KW-0998">Cell outer membrane</keyword>
<dbReference type="Pfam" id="PF13715">
    <property type="entry name" value="CarbopepD_reg_2"/>
    <property type="match status" value="1"/>
</dbReference>
<protein>
    <submittedName>
        <fullName evidence="9">TonB-dependent receptor</fullName>
    </submittedName>
</protein>
<dbReference type="SUPFAM" id="SSF56935">
    <property type="entry name" value="Porins"/>
    <property type="match status" value="1"/>
</dbReference>
<evidence type="ECO:0000256" key="7">
    <source>
        <dbReference type="PROSITE-ProRule" id="PRU01360"/>
    </source>
</evidence>
<dbReference type="Gene3D" id="2.60.40.1120">
    <property type="entry name" value="Carboxypeptidase-like, regulatory domain"/>
    <property type="match status" value="1"/>
</dbReference>
<evidence type="ECO:0000256" key="5">
    <source>
        <dbReference type="ARBA" id="ARBA00023136"/>
    </source>
</evidence>
<dbReference type="Gene3D" id="2.170.130.10">
    <property type="entry name" value="TonB-dependent receptor, plug domain"/>
    <property type="match status" value="1"/>
</dbReference>
<accession>A0AB33IZ01</accession>
<evidence type="ECO:0000256" key="6">
    <source>
        <dbReference type="ARBA" id="ARBA00023237"/>
    </source>
</evidence>
<keyword evidence="4 7" id="KW-0812">Transmembrane</keyword>
<dbReference type="FunFam" id="2.60.40.1120:FF:000003">
    <property type="entry name" value="Outer membrane protein Omp121"/>
    <property type="match status" value="1"/>
</dbReference>
<evidence type="ECO:0000313" key="9">
    <source>
        <dbReference type="EMBL" id="BFO71092.1"/>
    </source>
</evidence>
<dbReference type="Pfam" id="PF07715">
    <property type="entry name" value="Plug"/>
    <property type="match status" value="1"/>
</dbReference>
<evidence type="ECO:0000256" key="3">
    <source>
        <dbReference type="ARBA" id="ARBA00022452"/>
    </source>
</evidence>
<keyword evidence="5 7" id="KW-0472">Membrane</keyword>
<dbReference type="InterPro" id="IPR012910">
    <property type="entry name" value="Plug_dom"/>
</dbReference>
<evidence type="ECO:0000256" key="4">
    <source>
        <dbReference type="ARBA" id="ARBA00022692"/>
    </source>
</evidence>
<dbReference type="SUPFAM" id="SSF49464">
    <property type="entry name" value="Carboxypeptidase regulatory domain-like"/>
    <property type="match status" value="1"/>
</dbReference>
<keyword evidence="3 7" id="KW-1134">Transmembrane beta strand</keyword>
<evidence type="ECO:0000256" key="1">
    <source>
        <dbReference type="ARBA" id="ARBA00004571"/>
    </source>
</evidence>
<dbReference type="Pfam" id="PF07660">
    <property type="entry name" value="STN"/>
    <property type="match status" value="1"/>
</dbReference>
<dbReference type="InterPro" id="IPR023997">
    <property type="entry name" value="TonB-dep_OMP_SusC/RagA_CS"/>
</dbReference>
<dbReference type="SMART" id="SM00965">
    <property type="entry name" value="STN"/>
    <property type="match status" value="1"/>
</dbReference>
<organism evidence="9">
    <name type="scientific">Prevotella sp. GTC17253</name>
    <dbReference type="NCBI Taxonomy" id="3236793"/>
    <lineage>
        <taxon>Bacteria</taxon>
        <taxon>Pseudomonadati</taxon>
        <taxon>Bacteroidota</taxon>
        <taxon>Bacteroidia</taxon>
        <taxon>Bacteroidales</taxon>
        <taxon>Prevotellaceae</taxon>
        <taxon>Prevotella</taxon>
    </lineage>
</organism>
<dbReference type="AlphaFoldDB" id="A0AB33IZ01"/>
<dbReference type="NCBIfam" id="TIGR04056">
    <property type="entry name" value="OMP_RagA_SusC"/>
    <property type="match status" value="1"/>
</dbReference>
<reference evidence="9" key="1">
    <citation type="submission" date="2024-07" db="EMBL/GenBank/DDBJ databases">
        <title>Complete genome sequence of Prevotella sp. YM-2024 GTC17253.</title>
        <authorList>
            <person name="Hayashi M."/>
            <person name="Muto Y."/>
            <person name="Tanaka K."/>
            <person name="Niwa H."/>
        </authorList>
    </citation>
    <scope>NUCLEOTIDE SEQUENCE</scope>
    <source>
        <strain evidence="9">GTC17253</strain>
    </source>
</reference>
<dbReference type="PROSITE" id="PS52016">
    <property type="entry name" value="TONB_DEPENDENT_REC_3"/>
    <property type="match status" value="1"/>
</dbReference>
<gene>
    <name evidence="9" type="ORF">GTC17253_10580</name>
</gene>
<name>A0AB33IZ01_9BACT</name>
<dbReference type="InterPro" id="IPR037066">
    <property type="entry name" value="Plug_dom_sf"/>
</dbReference>